<organism evidence="5 6">
    <name type="scientific">Acipenser oxyrinchus oxyrinchus</name>
    <dbReference type="NCBI Taxonomy" id="40147"/>
    <lineage>
        <taxon>Eukaryota</taxon>
        <taxon>Metazoa</taxon>
        <taxon>Chordata</taxon>
        <taxon>Craniata</taxon>
        <taxon>Vertebrata</taxon>
        <taxon>Euteleostomi</taxon>
        <taxon>Actinopterygii</taxon>
        <taxon>Chondrostei</taxon>
        <taxon>Acipenseriformes</taxon>
        <taxon>Acipenseridae</taxon>
        <taxon>Acipenser</taxon>
    </lineage>
</organism>
<dbReference type="InterPro" id="IPR028160">
    <property type="entry name" value="Slx9-like"/>
</dbReference>
<keyword evidence="3" id="KW-0539">Nucleus</keyword>
<feature type="compositionally biased region" description="Polar residues" evidence="4">
    <location>
        <begin position="20"/>
        <end position="32"/>
    </location>
</feature>
<accession>A0AAD8DBJ6</accession>
<feature type="region of interest" description="Disordered" evidence="4">
    <location>
        <begin position="16"/>
        <end position="40"/>
    </location>
</feature>
<dbReference type="Proteomes" id="UP001230051">
    <property type="component" value="Unassembled WGS sequence"/>
</dbReference>
<dbReference type="PANTHER" id="PTHR31109">
    <property type="entry name" value="PROTEIN FAM207A"/>
    <property type="match status" value="1"/>
</dbReference>
<dbReference type="EMBL" id="JAGXEW010000011">
    <property type="protein sequence ID" value="KAK1166295.1"/>
    <property type="molecule type" value="Genomic_DNA"/>
</dbReference>
<gene>
    <name evidence="5" type="primary">Fam207a</name>
    <name evidence="5" type="ORF">AOXY_G12887</name>
</gene>
<dbReference type="GO" id="GO:0030686">
    <property type="term" value="C:90S preribosome"/>
    <property type="evidence" value="ECO:0007669"/>
    <property type="project" value="InterPro"/>
</dbReference>
<dbReference type="PANTHER" id="PTHR31109:SF2">
    <property type="entry name" value="RIBOSOME BIOGENESIS PROTEIN SLX9 HOMOLOG"/>
    <property type="match status" value="1"/>
</dbReference>
<evidence type="ECO:0000313" key="6">
    <source>
        <dbReference type="Proteomes" id="UP001230051"/>
    </source>
</evidence>
<protein>
    <submittedName>
        <fullName evidence="5">Protein FAM207A-like</fullName>
    </submittedName>
</protein>
<dbReference type="AlphaFoldDB" id="A0AAD8DBJ6"/>
<evidence type="ECO:0000256" key="3">
    <source>
        <dbReference type="ARBA" id="ARBA00023242"/>
    </source>
</evidence>
<evidence type="ECO:0000256" key="4">
    <source>
        <dbReference type="SAM" id="MobiDB-lite"/>
    </source>
</evidence>
<evidence type="ECO:0000256" key="1">
    <source>
        <dbReference type="ARBA" id="ARBA00004604"/>
    </source>
</evidence>
<evidence type="ECO:0000256" key="2">
    <source>
        <dbReference type="ARBA" id="ARBA00011022"/>
    </source>
</evidence>
<name>A0AAD8DBJ6_ACIOX</name>
<sequence length="252" mass="28544">MVGKIKRVRQKLHHEAVKLTQETGERSCNSSRESIKLPQPGGLLILKPPLANTYTLKHVDTEETIEKLSGEDPVKRWNVRSSSIFAETKISPEALVQSLDLDTTRSPVPIQKGAGEKKLSKKEKVKQRREKWLNKIDTIKLDREKQKALAKRKATPVVGDMQALADALPDLSELLAASKIRSLKKLKTIVKKQPEPKEFSKMKHTQKRKFIDAEMSRFAEAISNSEFKSNPLAAIGEHLRKRLKQEEEESPS</sequence>
<comment type="caution">
    <text evidence="5">The sequence shown here is derived from an EMBL/GenBank/DDBJ whole genome shotgun (WGS) entry which is preliminary data.</text>
</comment>
<keyword evidence="6" id="KW-1185">Reference proteome</keyword>
<reference evidence="5" key="1">
    <citation type="submission" date="2022-02" db="EMBL/GenBank/DDBJ databases">
        <title>Atlantic sturgeon de novo genome assembly.</title>
        <authorList>
            <person name="Stock M."/>
            <person name="Klopp C."/>
            <person name="Guiguen Y."/>
            <person name="Cabau C."/>
            <person name="Parinello H."/>
            <person name="Santidrian Yebra-Pimentel E."/>
            <person name="Kuhl H."/>
            <person name="Dirks R.P."/>
            <person name="Guessner J."/>
            <person name="Wuertz S."/>
            <person name="Du K."/>
            <person name="Schartl M."/>
        </authorList>
    </citation>
    <scope>NUCLEOTIDE SEQUENCE</scope>
    <source>
        <strain evidence="5">STURGEONOMICS-FGT-2020</strain>
        <tissue evidence="5">Whole blood</tissue>
    </source>
</reference>
<dbReference type="GO" id="GO:0030688">
    <property type="term" value="C:preribosome, small subunit precursor"/>
    <property type="evidence" value="ECO:0007669"/>
    <property type="project" value="InterPro"/>
</dbReference>
<comment type="similarity">
    <text evidence="2">Belongs to the SLX9 family.</text>
</comment>
<dbReference type="Pfam" id="PF15341">
    <property type="entry name" value="SLX9"/>
    <property type="match status" value="1"/>
</dbReference>
<proteinExistence type="inferred from homology"/>
<comment type="subcellular location">
    <subcellularLocation>
        <location evidence="1">Nucleus</location>
        <location evidence="1">Nucleolus</location>
    </subcellularLocation>
</comment>
<dbReference type="GO" id="GO:0000462">
    <property type="term" value="P:maturation of SSU-rRNA from tricistronic rRNA transcript (SSU-rRNA, 5.8S rRNA, LSU-rRNA)"/>
    <property type="evidence" value="ECO:0007669"/>
    <property type="project" value="InterPro"/>
</dbReference>
<dbReference type="GO" id="GO:0005730">
    <property type="term" value="C:nucleolus"/>
    <property type="evidence" value="ECO:0007669"/>
    <property type="project" value="UniProtKB-SubCell"/>
</dbReference>
<evidence type="ECO:0000313" key="5">
    <source>
        <dbReference type="EMBL" id="KAK1166295.1"/>
    </source>
</evidence>